<dbReference type="OrthoDB" id="8536512at2"/>
<evidence type="ECO:0000313" key="1">
    <source>
        <dbReference type="EMBL" id="RPD39310.1"/>
    </source>
</evidence>
<sequence>MEFRNNKPTCAELKKIDMVDFLASLGFYPDPQKSRGTNHWYHSPLNPPDNSPSFKVNSALNTWYDHSIGAGGTLIDFATRFFNCSVSELLSNWGNDFSFHPQQHIPVTSGLPAEQSAIKVFETLPLQHPALLQYISSRQVSIELAKRYCQEVHFELLGRHNFAVGFANSAGGFELRNKYFKGSSAPKAVTVLNAENGDTLKVFEGFFDFLSYQHLMQLSKLPPQDFLILNSLSFFEQSRPFMETYKHVELYLDSNTPARRITEQFIKENPCYADQSYFYRKFDDLNDFLCNSSRINKRIPALPEYIPRNSKKRGIS</sequence>
<dbReference type="InterPro" id="IPR036977">
    <property type="entry name" value="DNA_primase_Znf_CHC2"/>
</dbReference>
<dbReference type="Gene3D" id="3.90.580.10">
    <property type="entry name" value="Zinc finger, CHC2-type domain"/>
    <property type="match status" value="1"/>
</dbReference>
<name>A0A3N4MGU1_9BACT</name>
<dbReference type="GO" id="GO:0006260">
    <property type="term" value="P:DNA replication"/>
    <property type="evidence" value="ECO:0007669"/>
    <property type="project" value="InterPro"/>
</dbReference>
<dbReference type="AlphaFoldDB" id="A0A3N4MGU1"/>
<accession>A0A3N4MGU1</accession>
<proteinExistence type="predicted"/>
<protein>
    <submittedName>
        <fullName evidence="1">DNA primase</fullName>
    </submittedName>
</protein>
<comment type="caution">
    <text evidence="1">The sequence shown here is derived from an EMBL/GenBank/DDBJ whole genome shotgun (WGS) entry which is preliminary data.</text>
</comment>
<dbReference type="EMBL" id="RMBX01000011">
    <property type="protein sequence ID" value="RPD39310.1"/>
    <property type="molecule type" value="Genomic_DNA"/>
</dbReference>
<evidence type="ECO:0000313" key="2">
    <source>
        <dbReference type="Proteomes" id="UP000279089"/>
    </source>
</evidence>
<reference evidence="2" key="1">
    <citation type="submission" date="2018-11" db="EMBL/GenBank/DDBJ databases">
        <title>Chitinophaga lutea sp.nov., isolate from arsenic contaminated soil.</title>
        <authorList>
            <person name="Zong Y."/>
        </authorList>
    </citation>
    <scope>NUCLEOTIDE SEQUENCE [LARGE SCALE GENOMIC DNA]</scope>
    <source>
        <strain evidence="2">YLT18</strain>
    </source>
</reference>
<gene>
    <name evidence="1" type="ORF">EG028_19480</name>
</gene>
<dbReference type="GO" id="GO:0003677">
    <property type="term" value="F:DNA binding"/>
    <property type="evidence" value="ECO:0007669"/>
    <property type="project" value="InterPro"/>
</dbReference>
<dbReference type="GO" id="GO:0008270">
    <property type="term" value="F:zinc ion binding"/>
    <property type="evidence" value="ECO:0007669"/>
    <property type="project" value="InterPro"/>
</dbReference>
<dbReference type="SUPFAM" id="SSF57783">
    <property type="entry name" value="Zinc beta-ribbon"/>
    <property type="match status" value="1"/>
</dbReference>
<dbReference type="Pfam" id="PF13155">
    <property type="entry name" value="Toprim_2"/>
    <property type="match status" value="1"/>
</dbReference>
<organism evidence="1 2">
    <name type="scientific">Chitinophaga barathri</name>
    <dbReference type="NCBI Taxonomy" id="1647451"/>
    <lineage>
        <taxon>Bacteria</taxon>
        <taxon>Pseudomonadati</taxon>
        <taxon>Bacteroidota</taxon>
        <taxon>Chitinophagia</taxon>
        <taxon>Chitinophagales</taxon>
        <taxon>Chitinophagaceae</taxon>
        <taxon>Chitinophaga</taxon>
    </lineage>
</organism>
<dbReference type="RefSeq" id="WP_120517951.1">
    <property type="nucleotide sequence ID" value="NZ_QXZY01000011.1"/>
</dbReference>
<keyword evidence="2" id="KW-1185">Reference proteome</keyword>
<dbReference type="Proteomes" id="UP000279089">
    <property type="component" value="Unassembled WGS sequence"/>
</dbReference>